<dbReference type="AlphaFoldDB" id="A0AAV8YFV0"/>
<evidence type="ECO:0000313" key="2">
    <source>
        <dbReference type="Proteomes" id="UP001162156"/>
    </source>
</evidence>
<gene>
    <name evidence="1" type="ORF">NQ314_007820</name>
</gene>
<dbReference type="SUPFAM" id="SSF140996">
    <property type="entry name" value="Hermes dimerisation domain"/>
    <property type="match status" value="1"/>
</dbReference>
<dbReference type="EMBL" id="JANEYF010002166">
    <property type="protein sequence ID" value="KAJ8950595.1"/>
    <property type="molecule type" value="Genomic_DNA"/>
</dbReference>
<proteinExistence type="predicted"/>
<sequence length="71" mass="8122">MSLCRDEKSGQVTNAIMYMIAKDNMPLNSTDKEGFKFLMKTIAPLYKMLGRNSLTQLIDTKYETLSLLIKN</sequence>
<dbReference type="Proteomes" id="UP001162156">
    <property type="component" value="Unassembled WGS sequence"/>
</dbReference>
<reference evidence="1" key="1">
    <citation type="journal article" date="2023" name="Insect Mol. Biol.">
        <title>Genome sequencing provides insights into the evolution of gene families encoding plant cell wall-degrading enzymes in longhorned beetles.</title>
        <authorList>
            <person name="Shin N.R."/>
            <person name="Okamura Y."/>
            <person name="Kirsch R."/>
            <person name="Pauchet Y."/>
        </authorList>
    </citation>
    <scope>NUCLEOTIDE SEQUENCE</scope>
    <source>
        <strain evidence="1">RBIC_L_NR</strain>
    </source>
</reference>
<evidence type="ECO:0000313" key="1">
    <source>
        <dbReference type="EMBL" id="KAJ8950595.1"/>
    </source>
</evidence>
<comment type="caution">
    <text evidence="1">The sequence shown here is derived from an EMBL/GenBank/DDBJ whole genome shotgun (WGS) entry which is preliminary data.</text>
</comment>
<name>A0AAV8YFV0_9CUCU</name>
<organism evidence="1 2">
    <name type="scientific">Rhamnusium bicolor</name>
    <dbReference type="NCBI Taxonomy" id="1586634"/>
    <lineage>
        <taxon>Eukaryota</taxon>
        <taxon>Metazoa</taxon>
        <taxon>Ecdysozoa</taxon>
        <taxon>Arthropoda</taxon>
        <taxon>Hexapoda</taxon>
        <taxon>Insecta</taxon>
        <taxon>Pterygota</taxon>
        <taxon>Neoptera</taxon>
        <taxon>Endopterygota</taxon>
        <taxon>Coleoptera</taxon>
        <taxon>Polyphaga</taxon>
        <taxon>Cucujiformia</taxon>
        <taxon>Chrysomeloidea</taxon>
        <taxon>Cerambycidae</taxon>
        <taxon>Lepturinae</taxon>
        <taxon>Rhagiini</taxon>
        <taxon>Rhamnusium</taxon>
    </lineage>
</organism>
<keyword evidence="2" id="KW-1185">Reference proteome</keyword>
<protein>
    <submittedName>
        <fullName evidence="1">Uncharacterized protein</fullName>
    </submittedName>
</protein>
<accession>A0AAV8YFV0</accession>